<dbReference type="AlphaFoldDB" id="A0A5B8MNA0"/>
<dbReference type="OrthoDB" id="2121326at2759"/>
<dbReference type="InterPro" id="IPR019734">
    <property type="entry name" value="TPR_rpt"/>
</dbReference>
<dbReference type="EMBL" id="CP031039">
    <property type="protein sequence ID" value="QDZ21959.1"/>
    <property type="molecule type" value="Genomic_DNA"/>
</dbReference>
<evidence type="ECO:0000313" key="5">
    <source>
        <dbReference type="EMBL" id="QDZ21959.1"/>
    </source>
</evidence>
<sequence length="275" mass="31102">MDRPGEDDLRIRGNELFQNARYGEAIEHYSRALGRAEGRVGEASRILINRSAAYAKLGLWNESLADAERSVSLGGATLRACYRKGVALRELGLLAESLEALELGASLDPSNERVASAVGEGRALVRDRARRDSFRRARTEEVLEARRRFEVNAEERLAAESLRREAEERARSQRRAGYERHRLRTEEHQRAFREREAEEADRRRRRGEGDAGVRDDPYEVLGLPPEGCPPGQVRRQYLRLVSKCHPDKPGGSREAFEAVRHAYEELLGVGTTERG</sequence>
<dbReference type="CDD" id="cd06257">
    <property type="entry name" value="DnaJ"/>
    <property type="match status" value="1"/>
</dbReference>
<dbReference type="Gene3D" id="1.10.287.110">
    <property type="entry name" value="DnaJ domain"/>
    <property type="match status" value="1"/>
</dbReference>
<dbReference type="PANTHER" id="PTHR22904">
    <property type="entry name" value="TPR REPEAT CONTAINING PROTEIN"/>
    <property type="match status" value="1"/>
</dbReference>
<gene>
    <name evidence="5" type="ORF">A3770_06p44770</name>
</gene>
<evidence type="ECO:0000259" key="4">
    <source>
        <dbReference type="PROSITE" id="PS50076"/>
    </source>
</evidence>
<accession>A0A5B8MNA0</accession>
<dbReference type="InterPro" id="IPR011990">
    <property type="entry name" value="TPR-like_helical_dom_sf"/>
</dbReference>
<evidence type="ECO:0000313" key="6">
    <source>
        <dbReference type="Proteomes" id="UP000316726"/>
    </source>
</evidence>
<keyword evidence="1" id="KW-0677">Repeat</keyword>
<proteinExistence type="predicted"/>
<dbReference type="InterPro" id="IPR036869">
    <property type="entry name" value="J_dom_sf"/>
</dbReference>
<feature type="compositionally biased region" description="Basic and acidic residues" evidence="3">
    <location>
        <begin position="171"/>
        <end position="217"/>
    </location>
</feature>
<feature type="region of interest" description="Disordered" evidence="3">
    <location>
        <begin position="171"/>
        <end position="231"/>
    </location>
</feature>
<protein>
    <recommendedName>
        <fullName evidence="4">J domain-containing protein</fullName>
    </recommendedName>
</protein>
<dbReference type="SMART" id="SM00271">
    <property type="entry name" value="DnaJ"/>
    <property type="match status" value="1"/>
</dbReference>
<dbReference type="InterPro" id="IPR001623">
    <property type="entry name" value="DnaJ_domain"/>
</dbReference>
<dbReference type="Pfam" id="PF00226">
    <property type="entry name" value="DnaJ"/>
    <property type="match status" value="1"/>
</dbReference>
<dbReference type="SUPFAM" id="SSF48452">
    <property type="entry name" value="TPR-like"/>
    <property type="match status" value="1"/>
</dbReference>
<name>A0A5B8MNA0_9CHLO</name>
<dbReference type="Proteomes" id="UP000316726">
    <property type="component" value="Chromosome 6"/>
</dbReference>
<dbReference type="SUPFAM" id="SSF46565">
    <property type="entry name" value="Chaperone J-domain"/>
    <property type="match status" value="1"/>
</dbReference>
<evidence type="ECO:0000256" key="1">
    <source>
        <dbReference type="ARBA" id="ARBA00022737"/>
    </source>
</evidence>
<dbReference type="STRING" id="1764295.A0A5B8MNA0"/>
<feature type="domain" description="J" evidence="4">
    <location>
        <begin position="216"/>
        <end position="275"/>
    </location>
</feature>
<reference evidence="5 6" key="1">
    <citation type="submission" date="2018-07" db="EMBL/GenBank/DDBJ databases">
        <title>The complete nuclear genome of the prasinophyte Chloropicon primus (CCMP1205).</title>
        <authorList>
            <person name="Pombert J.-F."/>
            <person name="Otis C."/>
            <person name="Turmel M."/>
            <person name="Lemieux C."/>
        </authorList>
    </citation>
    <scope>NUCLEOTIDE SEQUENCE [LARGE SCALE GENOMIC DNA]</scope>
    <source>
        <strain evidence="5 6">CCMP1205</strain>
    </source>
</reference>
<dbReference type="GO" id="GO:0051879">
    <property type="term" value="F:Hsp90 protein binding"/>
    <property type="evidence" value="ECO:0007669"/>
    <property type="project" value="TreeGrafter"/>
</dbReference>
<dbReference type="PROSITE" id="PS50076">
    <property type="entry name" value="DNAJ_2"/>
    <property type="match status" value="1"/>
</dbReference>
<evidence type="ECO:0000256" key="2">
    <source>
        <dbReference type="ARBA" id="ARBA00022803"/>
    </source>
</evidence>
<dbReference type="Pfam" id="PF13181">
    <property type="entry name" value="TPR_8"/>
    <property type="match status" value="1"/>
</dbReference>
<dbReference type="Gene3D" id="1.25.40.10">
    <property type="entry name" value="Tetratricopeptide repeat domain"/>
    <property type="match status" value="1"/>
</dbReference>
<evidence type="ECO:0000256" key="3">
    <source>
        <dbReference type="SAM" id="MobiDB-lite"/>
    </source>
</evidence>
<keyword evidence="6" id="KW-1185">Reference proteome</keyword>
<dbReference type="PANTHER" id="PTHR22904:SF523">
    <property type="entry name" value="STRESS-INDUCED-PHOSPHOPROTEIN 1"/>
    <property type="match status" value="1"/>
</dbReference>
<organism evidence="5 6">
    <name type="scientific">Chloropicon primus</name>
    <dbReference type="NCBI Taxonomy" id="1764295"/>
    <lineage>
        <taxon>Eukaryota</taxon>
        <taxon>Viridiplantae</taxon>
        <taxon>Chlorophyta</taxon>
        <taxon>Chloropicophyceae</taxon>
        <taxon>Chloropicales</taxon>
        <taxon>Chloropicaceae</taxon>
        <taxon>Chloropicon</taxon>
    </lineage>
</organism>
<keyword evidence="2" id="KW-0802">TPR repeat</keyword>
<dbReference type="SMART" id="SM00028">
    <property type="entry name" value="TPR"/>
    <property type="match status" value="3"/>
</dbReference>